<dbReference type="InterPro" id="IPR047814">
    <property type="entry name" value="TfpX/TfpZ-like"/>
</dbReference>
<gene>
    <name evidence="2" type="ORF">D7V64_03705</name>
</gene>
<evidence type="ECO:0000256" key="1">
    <source>
        <dbReference type="SAM" id="Phobius"/>
    </source>
</evidence>
<evidence type="ECO:0000313" key="2">
    <source>
        <dbReference type="EMBL" id="RKG54691.1"/>
    </source>
</evidence>
<comment type="caution">
    <text evidence="2">The sequence shown here is derived from an EMBL/GenBank/DDBJ whole genome shotgun (WGS) entry which is preliminary data.</text>
</comment>
<reference evidence="2 3" key="1">
    <citation type="submission" date="2018-09" db="EMBL/GenBank/DDBJ databases">
        <title>The draft genome of Acinetobacter spp. strains.</title>
        <authorList>
            <person name="Qin J."/>
            <person name="Feng Y."/>
            <person name="Zong Z."/>
        </authorList>
    </citation>
    <scope>NUCLEOTIDE SEQUENCE [LARGE SCALE GENOMIC DNA]</scope>
    <source>
        <strain evidence="2 3">WCHAc060002</strain>
    </source>
</reference>
<dbReference type="Proteomes" id="UP000281084">
    <property type="component" value="Unassembled WGS sequence"/>
</dbReference>
<dbReference type="RefSeq" id="WP_120366880.1">
    <property type="nucleotide sequence ID" value="NZ_RAXZ01000003.1"/>
</dbReference>
<proteinExistence type="predicted"/>
<dbReference type="NCBIfam" id="NF041437">
    <property type="entry name" value="TfpZ"/>
    <property type="match status" value="1"/>
</dbReference>
<organism evidence="2 3">
    <name type="scientific">Acinetobacter cumulans</name>
    <dbReference type="NCBI Taxonomy" id="2136182"/>
    <lineage>
        <taxon>Bacteria</taxon>
        <taxon>Pseudomonadati</taxon>
        <taxon>Pseudomonadota</taxon>
        <taxon>Gammaproteobacteria</taxon>
        <taxon>Moraxellales</taxon>
        <taxon>Moraxellaceae</taxon>
        <taxon>Acinetobacter</taxon>
    </lineage>
</organism>
<dbReference type="AlphaFoldDB" id="A0A3A8GLD1"/>
<name>A0A3A8GLD1_9GAMM</name>
<feature type="transmembrane region" description="Helical" evidence="1">
    <location>
        <begin position="45"/>
        <end position="65"/>
    </location>
</feature>
<accession>A0A3A8GLD1</accession>
<keyword evidence="1" id="KW-0472">Membrane</keyword>
<protein>
    <submittedName>
        <fullName evidence="2">Type IV pilin accessory protein</fullName>
    </submittedName>
</protein>
<keyword evidence="1" id="KW-0812">Transmembrane</keyword>
<feature type="transmembrane region" description="Helical" evidence="1">
    <location>
        <begin position="12"/>
        <end position="33"/>
    </location>
</feature>
<sequence>MKISNRLHFFSIHFSVSLLFALLILYFIFFIWYPQPIAADEGVGVIAIMLIAIDVIVGPILAFLVYKEGKKSLKMDLGIILILQILAMGYGLFSIVSSRPVWIVQNGAIFQLVRANAILPKDQVQANNKYKKNGWLSPQWVAVDTNNSKYEYYAEQTLVPNLYADLSVAKPRIQNYAQDLKKLHEFNQANAIAMELKKFPKANAWMPLRTTGSGLVVLLDRSNAKVIGIANLRPWKES</sequence>
<evidence type="ECO:0000313" key="3">
    <source>
        <dbReference type="Proteomes" id="UP000281084"/>
    </source>
</evidence>
<dbReference type="EMBL" id="RAXZ01000003">
    <property type="protein sequence ID" value="RKG54691.1"/>
    <property type="molecule type" value="Genomic_DNA"/>
</dbReference>
<feature type="transmembrane region" description="Helical" evidence="1">
    <location>
        <begin position="77"/>
        <end position="96"/>
    </location>
</feature>
<keyword evidence="1" id="KW-1133">Transmembrane helix</keyword>